<dbReference type="SUPFAM" id="SSF56784">
    <property type="entry name" value="HAD-like"/>
    <property type="match status" value="1"/>
</dbReference>
<dbReference type="SFLD" id="SFLDG01129">
    <property type="entry name" value="C1.5:_HAD__Beta-PGM__Phosphata"/>
    <property type="match status" value="1"/>
</dbReference>
<sequence length="195" mass="22593">MKTVLFDLGGVLINWNDDWLYDEISSQMGKPFNEIKSKFNDNLCSLFESKINESEFWDIVLGSNNDIDKKIISKTFLKKSSINTKFLTFAKSLQNHGHSIGILSNLTPETSTNVQKHLLKEFDYHFYSNLLQMSKPNPEIYEHVCDQISSQNILFIDDKQENLDVAKLFDMETILFTSDDYESGLIEEKILNFLN</sequence>
<name>A0A2Z2HKG2_9ARCH</name>
<dbReference type="PANTHER" id="PTHR43611">
    <property type="entry name" value="ALPHA-D-GLUCOSE 1-PHOSPHATE PHOSPHATASE"/>
    <property type="match status" value="1"/>
</dbReference>
<dbReference type="NCBIfam" id="TIGR01509">
    <property type="entry name" value="HAD-SF-IA-v3"/>
    <property type="match status" value="1"/>
</dbReference>
<dbReference type="RefSeq" id="WP_192866133.1">
    <property type="nucleotide sequence ID" value="NZ_CP021324.1"/>
</dbReference>
<dbReference type="InterPro" id="IPR023198">
    <property type="entry name" value="PGP-like_dom2"/>
</dbReference>
<dbReference type="Gene3D" id="1.10.150.240">
    <property type="entry name" value="Putative phosphatase, domain 2"/>
    <property type="match status" value="1"/>
</dbReference>
<dbReference type="PANTHER" id="PTHR43611:SF3">
    <property type="entry name" value="FLAVIN MONONUCLEOTIDE HYDROLASE 1, CHLOROPLATIC"/>
    <property type="match status" value="1"/>
</dbReference>
<dbReference type="Pfam" id="PF00702">
    <property type="entry name" value="Hydrolase"/>
    <property type="match status" value="1"/>
</dbReference>
<gene>
    <name evidence="2" type="ORF">NMSP_0909</name>
</gene>
<protein>
    <submittedName>
        <fullName evidence="2">Uncharacterized protein</fullName>
    </submittedName>
</protein>
<dbReference type="OrthoDB" id="372285at2157"/>
<comment type="similarity">
    <text evidence="1">Belongs to the HAD-like hydrolase superfamily.</text>
</comment>
<dbReference type="NCBIfam" id="TIGR01549">
    <property type="entry name" value="HAD-SF-IA-v1"/>
    <property type="match status" value="1"/>
</dbReference>
<dbReference type="Proteomes" id="UP000249949">
    <property type="component" value="Chromosome"/>
</dbReference>
<dbReference type="InterPro" id="IPR006439">
    <property type="entry name" value="HAD-SF_hydro_IA"/>
</dbReference>
<accession>A0A2Z2HKG2</accession>
<evidence type="ECO:0000313" key="2">
    <source>
        <dbReference type="EMBL" id="ARS64528.1"/>
    </source>
</evidence>
<dbReference type="InterPro" id="IPR036412">
    <property type="entry name" value="HAD-like_sf"/>
</dbReference>
<dbReference type="GeneID" id="32901370"/>
<keyword evidence="3" id="KW-1185">Reference proteome</keyword>
<dbReference type="KEGG" id="nct:NMSP_0909"/>
<evidence type="ECO:0000256" key="1">
    <source>
        <dbReference type="ARBA" id="ARBA00007958"/>
    </source>
</evidence>
<proteinExistence type="inferred from homology"/>
<dbReference type="EMBL" id="CP021324">
    <property type="protein sequence ID" value="ARS64528.1"/>
    <property type="molecule type" value="Genomic_DNA"/>
</dbReference>
<evidence type="ECO:0000313" key="3">
    <source>
        <dbReference type="Proteomes" id="UP000249949"/>
    </source>
</evidence>
<organism evidence="2 3">
    <name type="scientific">Candidatus Nitrosomarinus catalinensis</name>
    <dbReference type="NCBI Taxonomy" id="1898749"/>
    <lineage>
        <taxon>Archaea</taxon>
        <taxon>Nitrososphaerota</taxon>
        <taxon>Nitrososphaeria</taxon>
        <taxon>Nitrosopumilales</taxon>
        <taxon>Nitrosopumilaceae</taxon>
        <taxon>Candidatus Nitrosomarinus</taxon>
    </lineage>
</organism>
<dbReference type="SFLD" id="SFLDS00003">
    <property type="entry name" value="Haloacid_Dehalogenase"/>
    <property type="match status" value="1"/>
</dbReference>
<reference evidence="2 3" key="1">
    <citation type="journal article" date="2017" name="Environ. Microbiol.">
        <title>Genome and epigenome of a novel marine Thaumarchaeota strain suggest viral infection, phosphorothioation DNA modification and multiple restriction systems.</title>
        <authorList>
            <person name="Ahlgren N.A."/>
            <person name="Chen Y."/>
            <person name="Needham D.M."/>
            <person name="Parada A.E."/>
            <person name="Sachdeva R."/>
            <person name="Trinh V."/>
            <person name="Chen T."/>
            <person name="Fuhrman J.A."/>
        </authorList>
    </citation>
    <scope>NUCLEOTIDE SEQUENCE [LARGE SCALE GENOMIC DNA]</scope>
    <source>
        <strain evidence="2 3">SPOT01</strain>
    </source>
</reference>
<dbReference type="AlphaFoldDB" id="A0A2Z2HKG2"/>
<dbReference type="InterPro" id="IPR023214">
    <property type="entry name" value="HAD_sf"/>
</dbReference>
<dbReference type="Gene3D" id="3.40.50.1000">
    <property type="entry name" value="HAD superfamily/HAD-like"/>
    <property type="match status" value="1"/>
</dbReference>